<evidence type="ECO:0000313" key="8">
    <source>
        <dbReference type="Proteomes" id="UP000588158"/>
    </source>
</evidence>
<name>A0A841ADE6_9MICO</name>
<keyword evidence="8" id="KW-1185">Reference proteome</keyword>
<dbReference type="Proteomes" id="UP000588158">
    <property type="component" value="Unassembled WGS sequence"/>
</dbReference>
<evidence type="ECO:0000256" key="5">
    <source>
        <dbReference type="ARBA" id="ARBA00023136"/>
    </source>
</evidence>
<evidence type="ECO:0000256" key="4">
    <source>
        <dbReference type="ARBA" id="ARBA00022989"/>
    </source>
</evidence>
<evidence type="ECO:0000256" key="3">
    <source>
        <dbReference type="ARBA" id="ARBA00022692"/>
    </source>
</evidence>
<comment type="subcellular location">
    <subcellularLocation>
        <location evidence="1">Cell membrane</location>
        <topology evidence="1">Multi-pass membrane protein</topology>
    </subcellularLocation>
</comment>
<dbReference type="EMBL" id="JACHLZ010000001">
    <property type="protein sequence ID" value="MBB5831375.1"/>
    <property type="molecule type" value="Genomic_DNA"/>
</dbReference>
<dbReference type="RefSeq" id="WP_184324856.1">
    <property type="nucleotide sequence ID" value="NZ_JACHLZ010000001.1"/>
</dbReference>
<evidence type="ECO:0000256" key="2">
    <source>
        <dbReference type="ARBA" id="ARBA00022475"/>
    </source>
</evidence>
<feature type="transmembrane region" description="Helical" evidence="6">
    <location>
        <begin position="12"/>
        <end position="34"/>
    </location>
</feature>
<proteinExistence type="predicted"/>
<keyword evidence="4 6" id="KW-1133">Transmembrane helix</keyword>
<keyword evidence="5 6" id="KW-0472">Membrane</keyword>
<dbReference type="Pfam" id="PF06081">
    <property type="entry name" value="ArAE_1"/>
    <property type="match status" value="1"/>
</dbReference>
<feature type="transmembrane region" description="Helical" evidence="6">
    <location>
        <begin position="113"/>
        <end position="130"/>
    </location>
</feature>
<sequence length="369" mass="40851">MRRLGELVRRPEFSTELLQILKGVIAATAAWWLSLEVLDSMLPFLAPWTALLTVHATVHRSLSRGAQTTAASAIGVGLSFMIGAFLGVSVWTFALALFVGLAGSRLSWIRDEGVAIATTAIFVLGSGFSQQQPLLLDRIIEVGVGVGVGVLVNLLIIPPLRDQQASRNVDRLNRRMGDVLINMADEFASSWETDKADAWHEEIESMSEELNTAWQSVRFARESRKANPRYRLTRARGRSRDGSAPGREASYEEILQRVDEGISHLRHLARSLHDAAYAEGAWDERFRERWAAIVRDAGHAIADPHVDVEPVEGRITALAREMATDRSLPEESWPLYGSLLSSMRHIAVIVDDVASAREAREATTENPRT</sequence>
<feature type="transmembrane region" description="Helical" evidence="6">
    <location>
        <begin position="70"/>
        <end position="101"/>
    </location>
</feature>
<dbReference type="AlphaFoldDB" id="A0A841ADE6"/>
<keyword evidence="3 6" id="KW-0812">Transmembrane</keyword>
<keyword evidence="2" id="KW-1003">Cell membrane</keyword>
<evidence type="ECO:0000256" key="6">
    <source>
        <dbReference type="SAM" id="Phobius"/>
    </source>
</evidence>
<evidence type="ECO:0000313" key="7">
    <source>
        <dbReference type="EMBL" id="MBB5831375.1"/>
    </source>
</evidence>
<protein>
    <submittedName>
        <fullName evidence="7">Putative membrane protein YccC</fullName>
    </submittedName>
</protein>
<comment type="caution">
    <text evidence="7">The sequence shown here is derived from an EMBL/GenBank/DDBJ whole genome shotgun (WGS) entry which is preliminary data.</text>
</comment>
<dbReference type="InterPro" id="IPR010343">
    <property type="entry name" value="ArAE_1"/>
</dbReference>
<reference evidence="7 8" key="1">
    <citation type="submission" date="2020-08" db="EMBL/GenBank/DDBJ databases">
        <title>Sequencing the genomes of 1000 actinobacteria strains.</title>
        <authorList>
            <person name="Klenk H.-P."/>
        </authorList>
    </citation>
    <scope>NUCLEOTIDE SEQUENCE [LARGE SCALE GENOMIC DNA]</scope>
    <source>
        <strain evidence="7 8">DSM 28796</strain>
    </source>
</reference>
<organism evidence="7 8">
    <name type="scientific">Brachybacterium aquaticum</name>
    <dbReference type="NCBI Taxonomy" id="1432564"/>
    <lineage>
        <taxon>Bacteria</taxon>
        <taxon>Bacillati</taxon>
        <taxon>Actinomycetota</taxon>
        <taxon>Actinomycetes</taxon>
        <taxon>Micrococcales</taxon>
        <taxon>Dermabacteraceae</taxon>
        <taxon>Brachybacterium</taxon>
    </lineage>
</organism>
<accession>A0A841ADE6</accession>
<evidence type="ECO:0000256" key="1">
    <source>
        <dbReference type="ARBA" id="ARBA00004651"/>
    </source>
</evidence>
<dbReference type="GO" id="GO:0005886">
    <property type="term" value="C:plasma membrane"/>
    <property type="evidence" value="ECO:0007669"/>
    <property type="project" value="UniProtKB-SubCell"/>
</dbReference>
<feature type="transmembrane region" description="Helical" evidence="6">
    <location>
        <begin position="142"/>
        <end position="160"/>
    </location>
</feature>
<gene>
    <name evidence="7" type="ORF">HNR70_001188</name>
</gene>